<feature type="domain" description="MACPF" evidence="3">
    <location>
        <begin position="31"/>
        <end position="357"/>
    </location>
</feature>
<dbReference type="SMART" id="SM00457">
    <property type="entry name" value="MACPF"/>
    <property type="match status" value="1"/>
</dbReference>
<dbReference type="InterPro" id="IPR052784">
    <property type="entry name" value="Perforin-1_pore-forming"/>
</dbReference>
<dbReference type="GO" id="GO:0001913">
    <property type="term" value="P:T cell mediated cytotoxicity"/>
    <property type="evidence" value="ECO:0007669"/>
    <property type="project" value="TreeGrafter"/>
</dbReference>
<dbReference type="AlphaFoldDB" id="A0A665TWS8"/>
<dbReference type="OMA" id="HYNISTK"/>
<feature type="chain" id="PRO_5025630685" evidence="1">
    <location>
        <begin position="27"/>
        <end position="506"/>
    </location>
</feature>
<dbReference type="PANTHER" id="PTHR46096:SF1">
    <property type="entry name" value="PERFORIN 1.5"/>
    <property type="match status" value="1"/>
</dbReference>
<dbReference type="Pfam" id="PF01823">
    <property type="entry name" value="MACPF"/>
    <property type="match status" value="1"/>
</dbReference>
<evidence type="ECO:0000313" key="5">
    <source>
        <dbReference type="Proteomes" id="UP000472264"/>
    </source>
</evidence>
<reference evidence="4" key="3">
    <citation type="submission" date="2025-09" db="UniProtKB">
        <authorList>
            <consortium name="Ensembl"/>
        </authorList>
    </citation>
    <scope>IDENTIFICATION</scope>
</reference>
<dbReference type="GO" id="GO:0016020">
    <property type="term" value="C:membrane"/>
    <property type="evidence" value="ECO:0007669"/>
    <property type="project" value="TreeGrafter"/>
</dbReference>
<dbReference type="InterPro" id="IPR000008">
    <property type="entry name" value="C2_dom"/>
</dbReference>
<dbReference type="Proteomes" id="UP000472264">
    <property type="component" value="Chromosome 1"/>
</dbReference>
<protein>
    <submittedName>
        <fullName evidence="4">Uncharacterized protein</fullName>
    </submittedName>
</protein>
<dbReference type="InterPro" id="IPR035892">
    <property type="entry name" value="C2_domain_sf"/>
</dbReference>
<dbReference type="GO" id="GO:0051607">
    <property type="term" value="P:defense response to virus"/>
    <property type="evidence" value="ECO:0007669"/>
    <property type="project" value="TreeGrafter"/>
</dbReference>
<evidence type="ECO:0000259" key="3">
    <source>
        <dbReference type="PROSITE" id="PS51412"/>
    </source>
</evidence>
<feature type="signal peptide" evidence="1">
    <location>
        <begin position="1"/>
        <end position="26"/>
    </location>
</feature>
<keyword evidence="5" id="KW-1185">Reference proteome</keyword>
<organism evidence="4 5">
    <name type="scientific">Echeneis naucrates</name>
    <name type="common">Live sharksucker</name>
    <dbReference type="NCBI Taxonomy" id="173247"/>
    <lineage>
        <taxon>Eukaryota</taxon>
        <taxon>Metazoa</taxon>
        <taxon>Chordata</taxon>
        <taxon>Craniata</taxon>
        <taxon>Vertebrata</taxon>
        <taxon>Euteleostomi</taxon>
        <taxon>Actinopterygii</taxon>
        <taxon>Neopterygii</taxon>
        <taxon>Teleostei</taxon>
        <taxon>Neoteleostei</taxon>
        <taxon>Acanthomorphata</taxon>
        <taxon>Carangaria</taxon>
        <taxon>Carangiformes</taxon>
        <taxon>Echeneidae</taxon>
        <taxon>Echeneis</taxon>
    </lineage>
</organism>
<dbReference type="Gene3D" id="2.60.40.150">
    <property type="entry name" value="C2 domain"/>
    <property type="match status" value="1"/>
</dbReference>
<dbReference type="InParanoid" id="A0A665TWS8"/>
<dbReference type="PANTHER" id="PTHR46096">
    <property type="entry name" value="PERFORIN-1"/>
    <property type="match status" value="1"/>
</dbReference>
<proteinExistence type="predicted"/>
<reference evidence="4" key="1">
    <citation type="submission" date="2021-04" db="EMBL/GenBank/DDBJ databases">
        <authorList>
            <consortium name="Wellcome Sanger Institute Data Sharing"/>
        </authorList>
    </citation>
    <scope>NUCLEOTIDE SEQUENCE [LARGE SCALE GENOMIC DNA]</scope>
</reference>
<sequence>MLSLSTPLPLYLSVLLFLLHSPPVLNCRIGNRSQCESAPFVPGHNLVGEGFDVVTLQRKGAYTIDMKTFLTPNGSCVLCSNPLQNNRLQKIMTPFLQQFNQFHIFPVDFFHLHFNFNKFVSANLEVGGTRSTAYSFATTRTREDRYTFSNHRVFCKHYGYRVSSTPTLSSEFSKDVARLPNFYTSSTKKQYHDIIHTYSTHYMRQIHLGGQLRRITATRTCLSSLNGLSSNEFHSCLSLGISVGLGKLKLSSNRKSCNKVLQNQAVSGSFSSSLHQHFTEVKGGTRWFGEFSLSYNDSLGYRNWLNTLKDHPDIISYSLRPIYELVPMKRQKAGMKAAIEQYIGENAMRASPKERFCGWNNPHLTPSCCPKQAWRGTLVVTIIRAGPFFSCLYHSYAKMSFGSIHRRTHMIRSNYPQWNAHFYLGTVDTHLGLTVEAWDQDVRYDDRLGSCTRYPVQGTHRFSCPAKRGGFENFKCNMSVYEIRPHSIQILFNFVVVITDFPNAHF</sequence>
<keyword evidence="1" id="KW-0732">Signal</keyword>
<name>A0A665TWS8_ECHNA</name>
<dbReference type="PROSITE" id="PS50004">
    <property type="entry name" value="C2"/>
    <property type="match status" value="1"/>
</dbReference>
<reference evidence="4" key="2">
    <citation type="submission" date="2025-08" db="UniProtKB">
        <authorList>
            <consortium name="Ensembl"/>
        </authorList>
    </citation>
    <scope>IDENTIFICATION</scope>
</reference>
<dbReference type="SUPFAM" id="SSF49562">
    <property type="entry name" value="C2 domain (Calcium/lipid-binding domain, CaLB)"/>
    <property type="match status" value="1"/>
</dbReference>
<evidence type="ECO:0000313" key="4">
    <source>
        <dbReference type="Ensembl" id="ENSENLP00000011615.1"/>
    </source>
</evidence>
<dbReference type="SMART" id="SM00239">
    <property type="entry name" value="C2"/>
    <property type="match status" value="1"/>
</dbReference>
<dbReference type="PROSITE" id="PS51412">
    <property type="entry name" value="MACPF_2"/>
    <property type="match status" value="1"/>
</dbReference>
<dbReference type="InterPro" id="IPR020864">
    <property type="entry name" value="MACPF"/>
</dbReference>
<accession>A0A665TWS8</accession>
<dbReference type="Ensembl" id="ENSENLT00000012119.1">
    <property type="protein sequence ID" value="ENSENLP00000011615.1"/>
    <property type="gene ID" value="ENSENLG00000005570.1"/>
</dbReference>
<evidence type="ECO:0000259" key="2">
    <source>
        <dbReference type="PROSITE" id="PS50004"/>
    </source>
</evidence>
<feature type="domain" description="C2" evidence="2">
    <location>
        <begin position="358"/>
        <end position="470"/>
    </location>
</feature>
<dbReference type="GO" id="GO:0022829">
    <property type="term" value="F:wide pore channel activity"/>
    <property type="evidence" value="ECO:0007669"/>
    <property type="project" value="TreeGrafter"/>
</dbReference>
<dbReference type="GO" id="GO:0001771">
    <property type="term" value="P:immunological synapse formation"/>
    <property type="evidence" value="ECO:0007669"/>
    <property type="project" value="TreeGrafter"/>
</dbReference>
<evidence type="ECO:0000256" key="1">
    <source>
        <dbReference type="SAM" id="SignalP"/>
    </source>
</evidence>